<feature type="compositionally biased region" description="Polar residues" evidence="12">
    <location>
        <begin position="498"/>
        <end position="516"/>
    </location>
</feature>
<feature type="compositionally biased region" description="Basic and acidic residues" evidence="12">
    <location>
        <begin position="308"/>
        <end position="318"/>
    </location>
</feature>
<feature type="compositionally biased region" description="Pro residues" evidence="12">
    <location>
        <begin position="259"/>
        <end position="275"/>
    </location>
</feature>
<dbReference type="GO" id="GO:0005856">
    <property type="term" value="C:cytoskeleton"/>
    <property type="evidence" value="ECO:0007669"/>
    <property type="project" value="TreeGrafter"/>
</dbReference>
<feature type="compositionally biased region" description="Polar residues" evidence="12">
    <location>
        <begin position="567"/>
        <end position="576"/>
    </location>
</feature>
<feature type="compositionally biased region" description="Polar residues" evidence="12">
    <location>
        <begin position="1151"/>
        <end position="1189"/>
    </location>
</feature>
<dbReference type="RefSeq" id="XP_007764847.1">
    <property type="nucleotide sequence ID" value="XM_007766657.1"/>
</dbReference>
<feature type="compositionally biased region" description="Polar residues" evidence="12">
    <location>
        <begin position="1821"/>
        <end position="1844"/>
    </location>
</feature>
<feature type="compositionally biased region" description="Polar residues" evidence="12">
    <location>
        <begin position="847"/>
        <end position="861"/>
    </location>
</feature>
<dbReference type="InterPro" id="IPR050494">
    <property type="entry name" value="Ser_Thr_dual-spec_kinase"/>
</dbReference>
<feature type="compositionally biased region" description="Low complexity" evidence="12">
    <location>
        <begin position="907"/>
        <end position="924"/>
    </location>
</feature>
<keyword evidence="15" id="KW-1185">Reference proteome</keyword>
<feature type="compositionally biased region" description="Low complexity" evidence="12">
    <location>
        <begin position="1261"/>
        <end position="1280"/>
    </location>
</feature>
<feature type="compositionally biased region" description="Low complexity" evidence="12">
    <location>
        <begin position="615"/>
        <end position="629"/>
    </location>
</feature>
<feature type="region of interest" description="Disordered" evidence="12">
    <location>
        <begin position="1149"/>
        <end position="1351"/>
    </location>
</feature>
<evidence type="ECO:0000256" key="12">
    <source>
        <dbReference type="SAM" id="MobiDB-lite"/>
    </source>
</evidence>
<dbReference type="Gene3D" id="3.30.200.20">
    <property type="entry name" value="Phosphorylase Kinase, domain 1"/>
    <property type="match status" value="1"/>
</dbReference>
<dbReference type="PANTHER" id="PTHR24058">
    <property type="entry name" value="DUAL SPECIFICITY PROTEIN KINASE"/>
    <property type="match status" value="1"/>
</dbReference>
<dbReference type="KEGG" id="cput:CONPUDRAFT_87791"/>
<feature type="region of interest" description="Disordered" evidence="12">
    <location>
        <begin position="481"/>
        <end position="739"/>
    </location>
</feature>
<evidence type="ECO:0000256" key="1">
    <source>
        <dbReference type="ARBA" id="ARBA00008867"/>
    </source>
</evidence>
<dbReference type="InterPro" id="IPR042521">
    <property type="entry name" value="DYRK"/>
</dbReference>
<dbReference type="GeneID" id="19211212"/>
<proteinExistence type="inferred from homology"/>
<feature type="compositionally biased region" description="Low complexity" evidence="12">
    <location>
        <begin position="386"/>
        <end position="397"/>
    </location>
</feature>
<feature type="region of interest" description="Disordered" evidence="12">
    <location>
        <begin position="1754"/>
        <end position="1872"/>
    </location>
</feature>
<sequence>MSAPSSSDPRSHRLPLDTASPHRVAQTTSTTIAREVPAQDSKRHAERPVNHANQPHLHVSHYANDSALEVRGQENVSRPNSANSSLDPYYFGERSPSDSPAPPLPDPRSLLNITPDNYVPSLPMTPAQDPASIDRKGLVGVGDLTTPRWTKVLGHGNDEPYPPLPSAGRVEEQLKVDDGAEVDNGRERDSPDSPWTIEAIDGESDEKEEDKVPPARMVRSKRSAGDESGGEEILYPRKPVVSPPAVDYLAKDGELAAFLPPPPPETPPPETPAAPPSAFTPLRKAKKRTSDEFELDQSGSLVAKHHERQSSGKEEKASGLHKHRSLNSSVSSSGASRDKERAKDRKRDSFAMAGTGKGSSGPGYLSGSSSSGKERHAHGRQLSAGSSSTNTTEVVSSRRVHTTDFSHLPPSPSNTSMKTFLRQASTSSTHAPSLRPSSSSKDSLHSNHTQQVAHSLLRGTQEGWSTMNDDATAEALWKLDGLSGKTARPRASVGSFGRPSSLSRPGTPVSVTSKSGQWEGVASEATGKISRRSSMKDKESKDHVQRHHAISSVTDVSQEGVAAAISSDDQAFTSSGAEKITKKHGSSATRLSFTPKRGSASSTNYTGTPTSSHDSVSLSAATSATSISTPPGSGRHSSGADTTRDRPSSFAGAAGEIMDENVVPPVPPLPKDLSAYRSPTHSSHGVAFPPATSEEAIPQVFNLSDAPSATSKPSGSSKRGSVYASHSDSATHVTKTPSKKWSFSNALNIKLTTSPSMSSMKEKEAKSPTFPLSPRSTIGQQLRKAASKEQALSPPASSKDPWSPTRQRAAMESDASLASMSSIGSARTPKSPAVLSTGKTPDRLPSRSGTGSSASNDTNAALSAPRNGPLSPNSSVRRHQSKRLTPSSIPFFHRSSSQSMQMPPNASGTSTSPSQSSVPSLPSPRTRTKHGGSPIKETGSRAAPPVAPGSAQKKMGLSLGFPSLLKGSSSRRSLHGDKSDSAKEGKESRAKDSDREKEKSKHERDRSESRISALIGRRRGKTLSSTDSKKPSTVVNLPPMHMNALPATTAQKVASLRSNASASSSSTITRATSSRVTLQTASSMQKQSDTSLRSRNQLPTIAGSPSVSTVGSSATKKEDREFKEPSLPASAMYNAASNLVKETPTKIPRISSRTSAAGSPTHGGSTVVSRRISLSVTAPSTDPSPTVVDSTDEFGVLEPADTGSLAKGSTSHRQSVRVSPSTTVTAAPSTRTPRQSIGPSSATALRKPNRESVSFTGLRKASAGSVTSSAPSSAPNTAPAEAHSHRFSALSPSKSLKLLSPKISLPTSRSSNHNSSTSSVHRAMAGTPSSSRQSLSTPSPVPSSVDEEELAGDEEMIQYIRRQQAKKMANGATQAELDELLKFPEPIPPKEGWTPDALLKSSDAKHLSAYEREEVLNYDYVYYIGAGSGKKQASPDHPTNNYGYDDDRGDYQIINGDHLAYRYEVVDILGKGSFGQVLNCRDHRTGQSVAIKIIRNKKRFHHQALVEIKILDNLRKWDHEEKHYVIKMTEHFYFRNHLCIAMELLSINLYELIKANGFAGFTTVLIRRFTSQIVMSLCLMRHHRIVHCDLKPENVLLRHPAKSGIKVIDFGSSCFANEKIYTYIQSRFYRSPEVILGMDYSMAIDVWSLGCILAELYTGFPIFPGENEQEQLSCIMEVLGTPDKDFINRSSRKRIFFDKNGSPIPVVNSKGRRRRPGSKSLTQVLRCQDDDFVDFVARCLIWDPERRMKPQAALQHPFLRGGRKSKIAPSPAPSKTLLSKSKVPETPKKSLISAPTPLTARSSRTATSGGGVPATPVHATTGLSSRSYRSSQVHGISSQYSSRTLGGYSDSRRVPLDDPTHICSHTSRLEIQ</sequence>
<feature type="compositionally biased region" description="Low complexity" evidence="12">
    <location>
        <begin position="326"/>
        <end position="335"/>
    </location>
</feature>
<dbReference type="FunFam" id="3.30.200.20:FF:000087">
    <property type="entry name" value="Dual specificity tyrosine-phosphorylation-regulated kinase 1A"/>
    <property type="match status" value="1"/>
</dbReference>
<comment type="caution">
    <text evidence="14">The sequence shown here is derived from an EMBL/GenBank/DDBJ whole genome shotgun (WGS) entry which is preliminary data.</text>
</comment>
<evidence type="ECO:0000256" key="6">
    <source>
        <dbReference type="ARBA" id="ARBA00022777"/>
    </source>
</evidence>
<feature type="compositionally biased region" description="Polar residues" evidence="12">
    <location>
        <begin position="701"/>
        <end position="739"/>
    </location>
</feature>
<comment type="similarity">
    <text evidence="1">Belongs to the protein kinase superfamily. CMGC Ser/Thr protein kinase family. MNB/DYRK subfamily.</text>
</comment>
<keyword evidence="4" id="KW-0808">Transferase</keyword>
<keyword evidence="7 11" id="KW-0067">ATP-binding</keyword>
<feature type="compositionally biased region" description="Polar residues" evidence="12">
    <location>
        <begin position="816"/>
        <end position="825"/>
    </location>
</feature>
<dbReference type="CDD" id="cd14210">
    <property type="entry name" value="PKc_DYRK"/>
    <property type="match status" value="1"/>
</dbReference>
<dbReference type="Proteomes" id="UP000053558">
    <property type="component" value="Unassembled WGS sequence"/>
</dbReference>
<dbReference type="InterPro" id="IPR017441">
    <property type="entry name" value="Protein_kinase_ATP_BS"/>
</dbReference>
<feature type="compositionally biased region" description="Basic and acidic residues" evidence="12">
    <location>
        <begin position="974"/>
        <end position="1009"/>
    </location>
</feature>
<gene>
    <name evidence="14" type="ORF">CONPUDRAFT_87791</name>
</gene>
<feature type="compositionally biased region" description="Polar residues" evidence="12">
    <location>
        <begin position="1022"/>
        <end position="1035"/>
    </location>
</feature>
<evidence type="ECO:0000256" key="11">
    <source>
        <dbReference type="PROSITE-ProRule" id="PRU10141"/>
    </source>
</evidence>
<feature type="compositionally biased region" description="Basic and acidic residues" evidence="12">
    <location>
        <begin position="336"/>
        <end position="349"/>
    </location>
</feature>
<reference evidence="15" key="1">
    <citation type="journal article" date="2012" name="Science">
        <title>The Paleozoic origin of enzymatic lignin decomposition reconstructed from 31 fungal genomes.</title>
        <authorList>
            <person name="Floudas D."/>
            <person name="Binder M."/>
            <person name="Riley R."/>
            <person name="Barry K."/>
            <person name="Blanchette R.A."/>
            <person name="Henrissat B."/>
            <person name="Martinez A.T."/>
            <person name="Otillar R."/>
            <person name="Spatafora J.W."/>
            <person name="Yadav J.S."/>
            <person name="Aerts A."/>
            <person name="Benoit I."/>
            <person name="Boyd A."/>
            <person name="Carlson A."/>
            <person name="Copeland A."/>
            <person name="Coutinho P.M."/>
            <person name="de Vries R.P."/>
            <person name="Ferreira P."/>
            <person name="Findley K."/>
            <person name="Foster B."/>
            <person name="Gaskell J."/>
            <person name="Glotzer D."/>
            <person name="Gorecki P."/>
            <person name="Heitman J."/>
            <person name="Hesse C."/>
            <person name="Hori C."/>
            <person name="Igarashi K."/>
            <person name="Jurgens J.A."/>
            <person name="Kallen N."/>
            <person name="Kersten P."/>
            <person name="Kohler A."/>
            <person name="Kuees U."/>
            <person name="Kumar T.K.A."/>
            <person name="Kuo A."/>
            <person name="LaButti K."/>
            <person name="Larrondo L.F."/>
            <person name="Lindquist E."/>
            <person name="Ling A."/>
            <person name="Lombard V."/>
            <person name="Lucas S."/>
            <person name="Lundell T."/>
            <person name="Martin R."/>
            <person name="McLaughlin D.J."/>
            <person name="Morgenstern I."/>
            <person name="Morin E."/>
            <person name="Murat C."/>
            <person name="Nagy L.G."/>
            <person name="Nolan M."/>
            <person name="Ohm R.A."/>
            <person name="Patyshakuliyeva A."/>
            <person name="Rokas A."/>
            <person name="Ruiz-Duenas F.J."/>
            <person name="Sabat G."/>
            <person name="Salamov A."/>
            <person name="Samejima M."/>
            <person name="Schmutz J."/>
            <person name="Slot J.C."/>
            <person name="St John F."/>
            <person name="Stenlid J."/>
            <person name="Sun H."/>
            <person name="Sun S."/>
            <person name="Syed K."/>
            <person name="Tsang A."/>
            <person name="Wiebenga A."/>
            <person name="Young D."/>
            <person name="Pisabarro A."/>
            <person name="Eastwood D.C."/>
            <person name="Martin F."/>
            <person name="Cullen D."/>
            <person name="Grigoriev I.V."/>
            <person name="Hibbett D.S."/>
        </authorList>
    </citation>
    <scope>NUCLEOTIDE SEQUENCE [LARGE SCALE GENOMIC DNA]</scope>
    <source>
        <strain evidence="15">RWD-64-598 SS2</strain>
    </source>
</reference>
<feature type="region of interest" description="Disordered" evidence="12">
    <location>
        <begin position="1"/>
        <end position="465"/>
    </location>
</feature>
<feature type="compositionally biased region" description="Basic and acidic residues" evidence="12">
    <location>
        <begin position="1850"/>
        <end position="1860"/>
    </location>
</feature>
<evidence type="ECO:0000256" key="10">
    <source>
        <dbReference type="ARBA" id="ARBA00051680"/>
    </source>
</evidence>
<feature type="compositionally biased region" description="Basic and acidic residues" evidence="12">
    <location>
        <begin position="169"/>
        <end position="191"/>
    </location>
</feature>
<dbReference type="GO" id="GO:0005524">
    <property type="term" value="F:ATP binding"/>
    <property type="evidence" value="ECO:0007669"/>
    <property type="project" value="UniProtKB-UniRule"/>
</dbReference>
<keyword evidence="5 11" id="KW-0547">Nucleotide-binding</keyword>
<dbReference type="PROSITE" id="PS00107">
    <property type="entry name" value="PROTEIN_KINASE_ATP"/>
    <property type="match status" value="1"/>
</dbReference>
<dbReference type="Gene3D" id="3.30.10.30">
    <property type="entry name" value="DYRK"/>
    <property type="match status" value="1"/>
</dbReference>
<dbReference type="OrthoDB" id="9332038at2759"/>
<evidence type="ECO:0000259" key="13">
    <source>
        <dbReference type="PROSITE" id="PS50011"/>
    </source>
</evidence>
<dbReference type="Pfam" id="PF00069">
    <property type="entry name" value="Pkinase"/>
    <property type="match status" value="1"/>
</dbReference>
<feature type="compositionally biased region" description="Low complexity" evidence="12">
    <location>
        <begin position="1290"/>
        <end position="1344"/>
    </location>
</feature>
<feature type="compositionally biased region" description="Basic and acidic residues" evidence="12">
    <location>
        <begin position="1115"/>
        <end position="1124"/>
    </location>
</feature>
<feature type="compositionally biased region" description="Low complexity" evidence="12">
    <location>
        <begin position="362"/>
        <end position="371"/>
    </location>
</feature>
<feature type="compositionally biased region" description="Low complexity" evidence="12">
    <location>
        <begin position="1054"/>
        <end position="1075"/>
    </location>
</feature>
<feature type="compositionally biased region" description="Polar residues" evidence="12">
    <location>
        <begin position="883"/>
        <end position="906"/>
    </location>
</feature>
<feature type="region of interest" description="Disordered" evidence="12">
    <location>
        <begin position="752"/>
        <end position="1129"/>
    </location>
</feature>
<evidence type="ECO:0000256" key="9">
    <source>
        <dbReference type="ARBA" id="ARBA00049308"/>
    </source>
</evidence>
<dbReference type="PANTHER" id="PTHR24058:SF22">
    <property type="entry name" value="DUAL SPECIFICITY TYROSINE-PHOSPHORYLATION-REGULATED KINASE 4"/>
    <property type="match status" value="1"/>
</dbReference>
<dbReference type="OMA" id="PVHSDAM"/>
<organism evidence="14 15">
    <name type="scientific">Coniophora puteana (strain RWD-64-598)</name>
    <name type="common">Brown rot fungus</name>
    <dbReference type="NCBI Taxonomy" id="741705"/>
    <lineage>
        <taxon>Eukaryota</taxon>
        <taxon>Fungi</taxon>
        <taxon>Dikarya</taxon>
        <taxon>Basidiomycota</taxon>
        <taxon>Agaricomycotina</taxon>
        <taxon>Agaricomycetes</taxon>
        <taxon>Agaricomycetidae</taxon>
        <taxon>Boletales</taxon>
        <taxon>Coniophorineae</taxon>
        <taxon>Coniophoraceae</taxon>
        <taxon>Coniophora</taxon>
    </lineage>
</organism>
<comment type="catalytic activity">
    <reaction evidence="9">
        <text>L-threonyl-[protein] + ATP = O-phospho-L-threonyl-[protein] + ADP + H(+)</text>
        <dbReference type="Rhea" id="RHEA:46608"/>
        <dbReference type="Rhea" id="RHEA-COMP:11060"/>
        <dbReference type="Rhea" id="RHEA-COMP:11605"/>
        <dbReference type="ChEBI" id="CHEBI:15378"/>
        <dbReference type="ChEBI" id="CHEBI:30013"/>
        <dbReference type="ChEBI" id="CHEBI:30616"/>
        <dbReference type="ChEBI" id="CHEBI:61977"/>
        <dbReference type="ChEBI" id="CHEBI:456216"/>
        <dbReference type="EC" id="2.7.12.1"/>
    </reaction>
</comment>
<feature type="compositionally biased region" description="Polar residues" evidence="12">
    <location>
        <begin position="74"/>
        <end position="86"/>
    </location>
</feature>
<feature type="domain" description="Protein kinase" evidence="13">
    <location>
        <begin position="1463"/>
        <end position="1759"/>
    </location>
</feature>
<comment type="catalytic activity">
    <reaction evidence="10">
        <text>L-tyrosyl-[protein] + ATP = O-phospho-L-tyrosyl-[protein] + ADP + H(+)</text>
        <dbReference type="Rhea" id="RHEA:10596"/>
        <dbReference type="Rhea" id="RHEA-COMP:10136"/>
        <dbReference type="Rhea" id="RHEA-COMP:20101"/>
        <dbReference type="ChEBI" id="CHEBI:15378"/>
        <dbReference type="ChEBI" id="CHEBI:30616"/>
        <dbReference type="ChEBI" id="CHEBI:46858"/>
        <dbReference type="ChEBI" id="CHEBI:61978"/>
        <dbReference type="ChEBI" id="CHEBI:456216"/>
        <dbReference type="EC" id="2.7.12.1"/>
    </reaction>
</comment>
<dbReference type="InterPro" id="IPR011009">
    <property type="entry name" value="Kinase-like_dom_sf"/>
</dbReference>
<dbReference type="GO" id="GO:0005737">
    <property type="term" value="C:cytoplasm"/>
    <property type="evidence" value="ECO:0007669"/>
    <property type="project" value="TreeGrafter"/>
</dbReference>
<keyword evidence="6" id="KW-0418">Kinase</keyword>
<evidence type="ECO:0000313" key="15">
    <source>
        <dbReference type="Proteomes" id="UP000053558"/>
    </source>
</evidence>
<dbReference type="SUPFAM" id="SSF56112">
    <property type="entry name" value="Protein kinase-like (PK-like)"/>
    <property type="match status" value="1"/>
</dbReference>
<comment type="catalytic activity">
    <reaction evidence="8">
        <text>L-seryl-[protein] + ATP = O-phospho-L-seryl-[protein] + ADP + H(+)</text>
        <dbReference type="Rhea" id="RHEA:17989"/>
        <dbReference type="Rhea" id="RHEA-COMP:9863"/>
        <dbReference type="Rhea" id="RHEA-COMP:11604"/>
        <dbReference type="ChEBI" id="CHEBI:15378"/>
        <dbReference type="ChEBI" id="CHEBI:29999"/>
        <dbReference type="ChEBI" id="CHEBI:30616"/>
        <dbReference type="ChEBI" id="CHEBI:83421"/>
        <dbReference type="ChEBI" id="CHEBI:456216"/>
        <dbReference type="EC" id="2.7.12.1"/>
    </reaction>
</comment>
<keyword evidence="3" id="KW-0723">Serine/threonine-protein kinase</keyword>
<dbReference type="GO" id="GO:0004674">
    <property type="term" value="F:protein serine/threonine kinase activity"/>
    <property type="evidence" value="ECO:0007669"/>
    <property type="project" value="UniProtKB-KW"/>
</dbReference>
<accession>A0A5M3N1T3</accession>
<feature type="compositionally biased region" description="Polar residues" evidence="12">
    <location>
        <begin position="1207"/>
        <end position="1217"/>
    </location>
</feature>
<evidence type="ECO:0000256" key="3">
    <source>
        <dbReference type="ARBA" id="ARBA00022527"/>
    </source>
</evidence>
<evidence type="ECO:0000256" key="7">
    <source>
        <dbReference type="ARBA" id="ARBA00022840"/>
    </source>
</evidence>
<evidence type="ECO:0000256" key="5">
    <source>
        <dbReference type="ARBA" id="ARBA00022741"/>
    </source>
</evidence>
<evidence type="ECO:0000313" key="14">
    <source>
        <dbReference type="EMBL" id="EIW85338.1"/>
    </source>
</evidence>
<dbReference type="GO" id="GO:0004712">
    <property type="term" value="F:protein serine/threonine/tyrosine kinase activity"/>
    <property type="evidence" value="ECO:0007669"/>
    <property type="project" value="UniProtKB-EC"/>
</dbReference>
<feature type="compositionally biased region" description="Basic and acidic residues" evidence="12">
    <location>
        <begin position="534"/>
        <end position="543"/>
    </location>
</feature>
<dbReference type="InterPro" id="IPR008271">
    <property type="entry name" value="Ser/Thr_kinase_AS"/>
</dbReference>
<feature type="compositionally biased region" description="Polar residues" evidence="12">
    <location>
        <begin position="599"/>
        <end position="614"/>
    </location>
</feature>
<feature type="compositionally biased region" description="Polar residues" evidence="12">
    <location>
        <begin position="413"/>
        <end position="426"/>
    </location>
</feature>
<feature type="compositionally biased region" description="Basic and acidic residues" evidence="12">
    <location>
        <begin position="40"/>
        <end position="49"/>
    </location>
</feature>
<feature type="compositionally biased region" description="Low complexity" evidence="12">
    <location>
        <begin position="1218"/>
        <end position="1234"/>
    </location>
</feature>
<dbReference type="PROSITE" id="PS00108">
    <property type="entry name" value="PROTEIN_KINASE_ST"/>
    <property type="match status" value="1"/>
</dbReference>
<name>A0A5M3N1T3_CONPW</name>
<protein>
    <recommendedName>
        <fullName evidence="2">dual-specificity kinase</fullName>
        <ecNumber evidence="2">2.7.12.1</ecNumber>
    </recommendedName>
</protein>
<evidence type="ECO:0000256" key="2">
    <source>
        <dbReference type="ARBA" id="ARBA00013203"/>
    </source>
</evidence>
<evidence type="ECO:0000256" key="4">
    <source>
        <dbReference type="ARBA" id="ARBA00022679"/>
    </source>
</evidence>
<dbReference type="Gene3D" id="1.10.510.10">
    <property type="entry name" value="Transferase(Phosphotransferase) domain 1"/>
    <property type="match status" value="1"/>
</dbReference>
<dbReference type="SMART" id="SM00220">
    <property type="entry name" value="S_TKc"/>
    <property type="match status" value="1"/>
</dbReference>
<dbReference type="EC" id="2.7.12.1" evidence="2"/>
<dbReference type="InterPro" id="IPR000719">
    <property type="entry name" value="Prot_kinase_dom"/>
</dbReference>
<dbReference type="PROSITE" id="PS50011">
    <property type="entry name" value="PROTEIN_KINASE_DOM"/>
    <property type="match status" value="1"/>
</dbReference>
<feature type="binding site" evidence="11">
    <location>
        <position position="1492"/>
    </location>
    <ligand>
        <name>ATP</name>
        <dbReference type="ChEBI" id="CHEBI:30616"/>
    </ligand>
</feature>
<evidence type="ECO:0000256" key="8">
    <source>
        <dbReference type="ARBA" id="ARBA00049003"/>
    </source>
</evidence>
<feature type="compositionally biased region" description="Low complexity" evidence="12">
    <location>
        <begin position="427"/>
        <end position="441"/>
    </location>
</feature>
<dbReference type="EMBL" id="JH711574">
    <property type="protein sequence ID" value="EIW85338.1"/>
    <property type="molecule type" value="Genomic_DNA"/>
</dbReference>
<feature type="compositionally biased region" description="Polar residues" evidence="12">
    <location>
        <begin position="1076"/>
        <end position="1114"/>
    </location>
</feature>